<evidence type="ECO:0000256" key="1">
    <source>
        <dbReference type="SAM" id="MobiDB-lite"/>
    </source>
</evidence>
<evidence type="ECO:0000313" key="3">
    <source>
        <dbReference type="EMBL" id="CAB0034891.1"/>
    </source>
</evidence>
<keyword evidence="4" id="KW-1185">Reference proteome</keyword>
<feature type="region of interest" description="Disordered" evidence="1">
    <location>
        <begin position="176"/>
        <end position="198"/>
    </location>
</feature>
<reference evidence="3 4" key="1">
    <citation type="submission" date="2020-02" db="EMBL/GenBank/DDBJ databases">
        <authorList>
            <person name="Ferguson B K."/>
        </authorList>
    </citation>
    <scope>NUCLEOTIDE SEQUENCE [LARGE SCALE GENOMIC DNA]</scope>
</reference>
<evidence type="ECO:0000313" key="4">
    <source>
        <dbReference type="Proteomes" id="UP000479190"/>
    </source>
</evidence>
<name>A0A6H5IJA0_9HYME</name>
<sequence length="587" mass="64962">MTVILTPVSRATPSRPRTCHGIRGPFAELALFAAASSGDELAQDQRILLERQYIIDENVQLLVLTRQFKKIKKRRNDRKEKLRIISECSTRVLFNLSNEFIRRIRQNNSDEMFNIRSRLDSHTNENNVLYFIRIKVFGPLIVTASSISNSVPTRKSMAIAVNNSNNASWTTITSSVSTNGATTTSTTPKTATTYELPPPTLSEREQLKIEFYKTYDVMTGIRIAATLGGFFTIMVLLVIYKSRCKANRQLDDPRLTAAAEAAVAEAEAEERALAAALEAIARLPPKPPGRGPRRSLCVEPFVESHLPLTAPRFSSVGGGYDSLLSATRRFPKGSNRSIWAHRRTSSITCSSTASSYLERRGSAMVMPCLPPPPSYPRHAVAYDETYDYYHPIDIQVIQPTPELSPCGSEAGLYGSVATPASYNRQQQQQQQPQYRFPSAGYRAVRSGRAPLASMGSVDPPEPDSRSLGSDSVFLEEARGRDEEPPDTEDEVSAFSTDSSDETATGQNNSSASNANLPKRFLKVPPKKKRAPERWDVCVGCVPRRRTGSSASAPPPMTPKQHQQNITCMTISASIDDYAPISFFKYHK</sequence>
<feature type="compositionally biased region" description="Low complexity" evidence="1">
    <location>
        <begin position="176"/>
        <end position="193"/>
    </location>
</feature>
<dbReference type="AlphaFoldDB" id="A0A6H5IJA0"/>
<proteinExistence type="predicted"/>
<dbReference type="Proteomes" id="UP000479190">
    <property type="component" value="Unassembled WGS sequence"/>
</dbReference>
<organism evidence="3 4">
    <name type="scientific">Trichogramma brassicae</name>
    <dbReference type="NCBI Taxonomy" id="86971"/>
    <lineage>
        <taxon>Eukaryota</taxon>
        <taxon>Metazoa</taxon>
        <taxon>Ecdysozoa</taxon>
        <taxon>Arthropoda</taxon>
        <taxon>Hexapoda</taxon>
        <taxon>Insecta</taxon>
        <taxon>Pterygota</taxon>
        <taxon>Neoptera</taxon>
        <taxon>Endopterygota</taxon>
        <taxon>Hymenoptera</taxon>
        <taxon>Apocrita</taxon>
        <taxon>Proctotrupomorpha</taxon>
        <taxon>Chalcidoidea</taxon>
        <taxon>Trichogrammatidae</taxon>
        <taxon>Trichogramma</taxon>
    </lineage>
</organism>
<dbReference type="EMBL" id="CADCXV010000761">
    <property type="protein sequence ID" value="CAB0034891.1"/>
    <property type="molecule type" value="Genomic_DNA"/>
</dbReference>
<feature type="region of interest" description="Disordered" evidence="1">
    <location>
        <begin position="544"/>
        <end position="563"/>
    </location>
</feature>
<evidence type="ECO:0000256" key="2">
    <source>
        <dbReference type="SAM" id="Phobius"/>
    </source>
</evidence>
<keyword evidence="2" id="KW-1133">Transmembrane helix</keyword>
<dbReference type="OrthoDB" id="8189004at2759"/>
<gene>
    <name evidence="3" type="ORF">TBRA_LOCUS6789</name>
</gene>
<keyword evidence="2" id="KW-0472">Membrane</keyword>
<feature type="transmembrane region" description="Helical" evidence="2">
    <location>
        <begin position="221"/>
        <end position="240"/>
    </location>
</feature>
<keyword evidence="2" id="KW-0812">Transmembrane</keyword>
<protein>
    <submittedName>
        <fullName evidence="3">Uncharacterized protein</fullName>
    </submittedName>
</protein>
<feature type="region of interest" description="Disordered" evidence="1">
    <location>
        <begin position="450"/>
        <end position="527"/>
    </location>
</feature>
<accession>A0A6H5IJA0</accession>
<feature type="compositionally biased region" description="Polar residues" evidence="1">
    <location>
        <begin position="493"/>
        <end position="515"/>
    </location>
</feature>